<name>A0A9W7CST1_9STRA</name>
<gene>
    <name evidence="4" type="ORF">Pfra01_001330500</name>
</gene>
<evidence type="ECO:0000313" key="5">
    <source>
        <dbReference type="Proteomes" id="UP001165121"/>
    </source>
</evidence>
<keyword evidence="5" id="KW-1185">Reference proteome</keyword>
<feature type="region of interest" description="Disordered" evidence="2">
    <location>
        <begin position="174"/>
        <end position="195"/>
    </location>
</feature>
<reference evidence="4" key="1">
    <citation type="submission" date="2023-04" db="EMBL/GenBank/DDBJ databases">
        <title>Phytophthora fragariaefolia NBRC 109709.</title>
        <authorList>
            <person name="Ichikawa N."/>
            <person name="Sato H."/>
            <person name="Tonouchi N."/>
        </authorList>
    </citation>
    <scope>NUCLEOTIDE SEQUENCE</scope>
    <source>
        <strain evidence="4">NBRC 109709</strain>
    </source>
</reference>
<accession>A0A9W7CST1</accession>
<comment type="caution">
    <text evidence="4">The sequence shown here is derived from an EMBL/GenBank/DDBJ whole genome shotgun (WGS) entry which is preliminary data.</text>
</comment>
<evidence type="ECO:0000259" key="3">
    <source>
        <dbReference type="Pfam" id="PF22936"/>
    </source>
</evidence>
<feature type="compositionally biased region" description="Polar residues" evidence="2">
    <location>
        <begin position="436"/>
        <end position="450"/>
    </location>
</feature>
<evidence type="ECO:0000256" key="1">
    <source>
        <dbReference type="SAM" id="Coils"/>
    </source>
</evidence>
<dbReference type="OrthoDB" id="97058at2759"/>
<evidence type="ECO:0000313" key="4">
    <source>
        <dbReference type="EMBL" id="GMF41676.1"/>
    </source>
</evidence>
<feature type="domain" description="Retrovirus-related Pol polyprotein from transposon TNT 1-94-like beta-barrel" evidence="3">
    <location>
        <begin position="305"/>
        <end position="382"/>
    </location>
</feature>
<sequence>MIVDINHNHLPDRPSTELHVERHRTTVTSMVRLSSLVINVEHQLGVDICRHVGGRIARRHEDALVHEEDNTTSMTVAILMNDVVVHVIVMVIGHHIEGALLEALTIQKEVDTKIPIPWGNKPRTWVLSRGATPITIQDLGCAVAFAWKLSVGATPIAQKAVRLAARAIRRGDNPDNWRQVQRDLPLSPEDPYSSEGVYSPECLKFINMTIVQGEQQETLENLENQLREDMQKREEDMAVATSDPAEEDNAVATSDSTTMQGEAVADPEHKDGQASTAVAVNASADKPAMGLVSAISGLNTNELTWVIDTSATSHMGKDIGLFVTFEPLESSMETAAYPLRIFGKGTVRFPVKDAINAVRSVVLKDVNYVPRVAHNRFSVIKALVNDGLKININKRECCVMTVGYESAAPGGGRVDLYLLRGIGKRECAQLSNGNANTKVGTDANESTPLSAETAMPETSAGKVEAETAGSDKGTLCGRGSDRCLADDFAGRLPLPLWREEGITGPESSEVSESPVRDVEVPGVAATAPSEPDEAGGAGTEAPEGLEAAGRVGIANCSAP</sequence>
<dbReference type="InterPro" id="IPR054722">
    <property type="entry name" value="PolX-like_BBD"/>
</dbReference>
<organism evidence="4 5">
    <name type="scientific">Phytophthora fragariaefolia</name>
    <dbReference type="NCBI Taxonomy" id="1490495"/>
    <lineage>
        <taxon>Eukaryota</taxon>
        <taxon>Sar</taxon>
        <taxon>Stramenopiles</taxon>
        <taxon>Oomycota</taxon>
        <taxon>Peronosporomycetes</taxon>
        <taxon>Peronosporales</taxon>
        <taxon>Peronosporaceae</taxon>
        <taxon>Phytophthora</taxon>
    </lineage>
</organism>
<feature type="coiled-coil region" evidence="1">
    <location>
        <begin position="212"/>
        <end position="239"/>
    </location>
</feature>
<keyword evidence="1" id="KW-0175">Coiled coil</keyword>
<dbReference type="Proteomes" id="UP001165121">
    <property type="component" value="Unassembled WGS sequence"/>
</dbReference>
<dbReference type="Pfam" id="PF22936">
    <property type="entry name" value="Pol_BBD"/>
    <property type="match status" value="1"/>
</dbReference>
<protein>
    <submittedName>
        <fullName evidence="4">Unnamed protein product</fullName>
    </submittedName>
</protein>
<feature type="region of interest" description="Disordered" evidence="2">
    <location>
        <begin position="499"/>
        <end position="559"/>
    </location>
</feature>
<dbReference type="EMBL" id="BSXT01001362">
    <property type="protein sequence ID" value="GMF41676.1"/>
    <property type="molecule type" value="Genomic_DNA"/>
</dbReference>
<dbReference type="AlphaFoldDB" id="A0A9W7CST1"/>
<proteinExistence type="predicted"/>
<feature type="compositionally biased region" description="Low complexity" evidence="2">
    <location>
        <begin position="539"/>
        <end position="549"/>
    </location>
</feature>
<evidence type="ECO:0000256" key="2">
    <source>
        <dbReference type="SAM" id="MobiDB-lite"/>
    </source>
</evidence>
<feature type="region of interest" description="Disordered" evidence="2">
    <location>
        <begin position="436"/>
        <end position="471"/>
    </location>
</feature>